<keyword evidence="2" id="KW-0285">Flavoprotein</keyword>
<dbReference type="Gene3D" id="3.50.50.60">
    <property type="entry name" value="FAD/NAD(P)-binding domain"/>
    <property type="match status" value="2"/>
</dbReference>
<evidence type="ECO:0000313" key="6">
    <source>
        <dbReference type="Proteomes" id="UP000886800"/>
    </source>
</evidence>
<accession>A0A9D2B7R0</accession>
<dbReference type="EMBL" id="DXES01000080">
    <property type="protein sequence ID" value="HIX65339.1"/>
    <property type="molecule type" value="Genomic_DNA"/>
</dbReference>
<dbReference type="PRINTS" id="PR00368">
    <property type="entry name" value="FADPNR"/>
</dbReference>
<protein>
    <submittedName>
        <fullName evidence="5">NAD(P)/FAD-dependent oxidoreductase</fullName>
    </submittedName>
</protein>
<dbReference type="AlphaFoldDB" id="A0A9D2B7R0"/>
<evidence type="ECO:0000259" key="4">
    <source>
        <dbReference type="Pfam" id="PF07992"/>
    </source>
</evidence>
<evidence type="ECO:0000256" key="3">
    <source>
        <dbReference type="ARBA" id="ARBA00022827"/>
    </source>
</evidence>
<evidence type="ECO:0000256" key="2">
    <source>
        <dbReference type="ARBA" id="ARBA00022630"/>
    </source>
</evidence>
<reference evidence="5" key="2">
    <citation type="submission" date="2021-04" db="EMBL/GenBank/DDBJ databases">
        <authorList>
            <person name="Gilroy R."/>
        </authorList>
    </citation>
    <scope>NUCLEOTIDE SEQUENCE</scope>
    <source>
        <strain evidence="5">CHK188-5543</strain>
    </source>
</reference>
<evidence type="ECO:0000256" key="1">
    <source>
        <dbReference type="ARBA" id="ARBA00001974"/>
    </source>
</evidence>
<dbReference type="Pfam" id="PF07992">
    <property type="entry name" value="Pyr_redox_2"/>
    <property type="match status" value="1"/>
</dbReference>
<organism evidence="5 6">
    <name type="scientific">Candidatus Anaerotruncus excrementipullorum</name>
    <dbReference type="NCBI Taxonomy" id="2838465"/>
    <lineage>
        <taxon>Bacteria</taxon>
        <taxon>Bacillati</taxon>
        <taxon>Bacillota</taxon>
        <taxon>Clostridia</taxon>
        <taxon>Eubacteriales</taxon>
        <taxon>Oscillospiraceae</taxon>
        <taxon>Anaerotruncus</taxon>
    </lineage>
</organism>
<dbReference type="GO" id="GO:0016491">
    <property type="term" value="F:oxidoreductase activity"/>
    <property type="evidence" value="ECO:0007669"/>
    <property type="project" value="InterPro"/>
</dbReference>
<reference evidence="5" key="1">
    <citation type="journal article" date="2021" name="PeerJ">
        <title>Extensive microbial diversity within the chicken gut microbiome revealed by metagenomics and culture.</title>
        <authorList>
            <person name="Gilroy R."/>
            <person name="Ravi A."/>
            <person name="Getino M."/>
            <person name="Pursley I."/>
            <person name="Horton D.L."/>
            <person name="Alikhan N.F."/>
            <person name="Baker D."/>
            <person name="Gharbi K."/>
            <person name="Hall N."/>
            <person name="Watson M."/>
            <person name="Adriaenssens E.M."/>
            <person name="Foster-Nyarko E."/>
            <person name="Jarju S."/>
            <person name="Secka A."/>
            <person name="Antonio M."/>
            <person name="Oren A."/>
            <person name="Chaudhuri R.R."/>
            <person name="La Ragione R."/>
            <person name="Hildebrand F."/>
            <person name="Pallen M.J."/>
        </authorList>
    </citation>
    <scope>NUCLEOTIDE SEQUENCE</scope>
    <source>
        <strain evidence="5">CHK188-5543</strain>
    </source>
</reference>
<feature type="domain" description="FAD/NAD(P)-binding" evidence="4">
    <location>
        <begin position="2"/>
        <end position="299"/>
    </location>
</feature>
<comment type="caution">
    <text evidence="5">The sequence shown here is derived from an EMBL/GenBank/DDBJ whole genome shotgun (WGS) entry which is preliminary data.</text>
</comment>
<gene>
    <name evidence="5" type="ORF">H9736_03735</name>
</gene>
<dbReference type="SUPFAM" id="SSF51905">
    <property type="entry name" value="FAD/NAD(P)-binding domain"/>
    <property type="match status" value="2"/>
</dbReference>
<keyword evidence="3" id="KW-0274">FAD</keyword>
<dbReference type="InterPro" id="IPR036188">
    <property type="entry name" value="FAD/NAD-bd_sf"/>
</dbReference>
<name>A0A9D2B7R0_9FIRM</name>
<dbReference type="PANTHER" id="PTHR43429">
    <property type="entry name" value="PYRIDINE NUCLEOTIDE-DISULFIDE OXIDOREDUCTASE DOMAIN-CONTAINING"/>
    <property type="match status" value="1"/>
</dbReference>
<dbReference type="PANTHER" id="PTHR43429:SF3">
    <property type="entry name" value="NITRITE REDUCTASE [NAD(P)H]"/>
    <property type="match status" value="1"/>
</dbReference>
<proteinExistence type="predicted"/>
<evidence type="ECO:0000313" key="5">
    <source>
        <dbReference type="EMBL" id="HIX65339.1"/>
    </source>
</evidence>
<dbReference type="Proteomes" id="UP000886800">
    <property type="component" value="Unassembled WGS sequence"/>
</dbReference>
<dbReference type="PRINTS" id="PR00469">
    <property type="entry name" value="PNDRDTASEII"/>
</dbReference>
<dbReference type="InterPro" id="IPR050260">
    <property type="entry name" value="FAD-bd_OxRdtase"/>
</dbReference>
<dbReference type="InterPro" id="IPR023753">
    <property type="entry name" value="FAD/NAD-binding_dom"/>
</dbReference>
<comment type="cofactor">
    <cofactor evidence="1">
        <name>FAD</name>
        <dbReference type="ChEBI" id="CHEBI:57692"/>
    </cofactor>
</comment>
<sequence length="419" mass="45376">MRYAIVGFGTAGYHAAKAIRAGDPAGELHVYGDTGLAPYNPMLTTYYVYGKLDRKGLFPFGELAQLQEQLGFTYHHERVIKVHAQERTVETASGTEPYDRILVATGATAFAPPVKGLEPEDSFLMRTVEDAQRLKDRLDRGDVKTAVVVGASMAGIKVVEVLAKYGVQVVLADLAKTIFPLAAYPEVAAMIEGRVAKRGIDLRFGVTIDHMETVDGQKTAFLTDGTAVPADLVSLCIGTRAATAVVQGEVEINRGIVVNDRMETSVPGIYAAGDCCEGNNLESGQHQIIGLWANANRQGRTAGANMAGCEAAFEGNILHNITHFMDMDFIGFGDNRIQGEVLETGSPDHGLYIRVVLQEGKIVGANILDDYRISGIVKNYMLRLFAGEQGKLPDYQKAMLLRSGVPEKFIDKLEGKLHG</sequence>